<reference evidence="1 2" key="1">
    <citation type="journal article" date="2018" name="Int. J. Syst. Evol. Microbiol.">
        <title>Uliginosibacterium sediminicola sp. nov., isolated from freshwater sediment.</title>
        <authorList>
            <person name="Hwang W.M."/>
            <person name="Kim S.M."/>
            <person name="Kang K."/>
            <person name="Ahn T.Y."/>
        </authorList>
    </citation>
    <scope>NUCLEOTIDE SEQUENCE [LARGE SCALE GENOMIC DNA]</scope>
    <source>
        <strain evidence="1 2">M1-21</strain>
    </source>
</reference>
<proteinExistence type="predicted"/>
<evidence type="ECO:0000313" key="1">
    <source>
        <dbReference type="EMBL" id="MEN3067897.1"/>
    </source>
</evidence>
<comment type="caution">
    <text evidence="1">The sequence shown here is derived from an EMBL/GenBank/DDBJ whole genome shotgun (WGS) entry which is preliminary data.</text>
</comment>
<dbReference type="EMBL" id="JBDIVE010000002">
    <property type="protein sequence ID" value="MEN3067897.1"/>
    <property type="molecule type" value="Genomic_DNA"/>
</dbReference>
<accession>A0ABU9YW21</accession>
<name>A0ABU9YW21_9RHOO</name>
<protein>
    <submittedName>
        <fullName evidence="1">Uncharacterized protein</fullName>
    </submittedName>
</protein>
<dbReference type="Proteomes" id="UP001410394">
    <property type="component" value="Unassembled WGS sequence"/>
</dbReference>
<gene>
    <name evidence="1" type="ORF">ABDB84_05345</name>
</gene>
<sequence length="556" mass="59242">MPKHRKLQYNKKSTQQAAAFADTLVSAATSSSTAIFDSAAAETFIGEQVSRSGSALPEELQKVLDEAGENSGVIVRAIYDGIQNYEAATGEAVPADVIESSIHAAYSTTMEARKLFDSANSDHADNLSLQPNRAVVAILNMFAEPIPFAHYLPADIGSNEARLAILSHTAGSTFGGYAQGDLMDGVAGGNAFITSARIHKCAISDADGTVTGKLTKIQLSDETCDPAAGDLKLMRGRSVVYVNGFIAAREVSQAGSGGSAISGSITLGETNYAIAGSINTDTGAIALTTNPKLPTTNQVVVEGFIDYERDDSLIPRIITSADTFSLYAKPWHAYTQIGIDARTQIGNELGLDAFSEGVLAIQNQFGNERHYEAIHKLARIAANNQEDFEYNWSGRSLQMNRSQIWNDFGAVVGKVSLKMAIATMAFGVKYFYVGKELSAQFRALPREMFEPSGLPERAGIYRIGRFLGIYDVYFTPKGVYESADGTSAQVLCIGQSADVTRSPIVLGDAVAPTVQALGMSQNLKQGSGFYARNFTSVNPHAPSAQGAAFINVSGLK</sequence>
<evidence type="ECO:0000313" key="2">
    <source>
        <dbReference type="Proteomes" id="UP001410394"/>
    </source>
</evidence>
<keyword evidence="2" id="KW-1185">Reference proteome</keyword>
<organism evidence="1 2">
    <name type="scientific">Uliginosibacterium sediminicola</name>
    <dbReference type="NCBI Taxonomy" id="2024550"/>
    <lineage>
        <taxon>Bacteria</taxon>
        <taxon>Pseudomonadati</taxon>
        <taxon>Pseudomonadota</taxon>
        <taxon>Betaproteobacteria</taxon>
        <taxon>Rhodocyclales</taxon>
        <taxon>Zoogloeaceae</taxon>
        <taxon>Uliginosibacterium</taxon>
    </lineage>
</organism>
<dbReference type="RefSeq" id="WP_345918660.1">
    <property type="nucleotide sequence ID" value="NZ_JBDIVE010000002.1"/>
</dbReference>